<dbReference type="AlphaFoldDB" id="A0A0E9QQF2"/>
<reference evidence="1" key="2">
    <citation type="journal article" date="2015" name="Fish Shellfish Immunol.">
        <title>Early steps in the European eel (Anguilla anguilla)-Vibrio vulnificus interaction in the gills: Role of the RtxA13 toxin.</title>
        <authorList>
            <person name="Callol A."/>
            <person name="Pajuelo D."/>
            <person name="Ebbesson L."/>
            <person name="Teles M."/>
            <person name="MacKenzie S."/>
            <person name="Amaro C."/>
        </authorList>
    </citation>
    <scope>NUCLEOTIDE SEQUENCE</scope>
</reference>
<sequence>MKSIFVESPMVNHIVYMILKCMR</sequence>
<name>A0A0E9QQF2_ANGAN</name>
<accession>A0A0E9QQF2</accession>
<evidence type="ECO:0000313" key="1">
    <source>
        <dbReference type="EMBL" id="JAH18465.1"/>
    </source>
</evidence>
<proteinExistence type="predicted"/>
<protein>
    <submittedName>
        <fullName evidence="1">Uncharacterized protein</fullName>
    </submittedName>
</protein>
<organism evidence="1">
    <name type="scientific">Anguilla anguilla</name>
    <name type="common">European freshwater eel</name>
    <name type="synonym">Muraena anguilla</name>
    <dbReference type="NCBI Taxonomy" id="7936"/>
    <lineage>
        <taxon>Eukaryota</taxon>
        <taxon>Metazoa</taxon>
        <taxon>Chordata</taxon>
        <taxon>Craniata</taxon>
        <taxon>Vertebrata</taxon>
        <taxon>Euteleostomi</taxon>
        <taxon>Actinopterygii</taxon>
        <taxon>Neopterygii</taxon>
        <taxon>Teleostei</taxon>
        <taxon>Anguilliformes</taxon>
        <taxon>Anguillidae</taxon>
        <taxon>Anguilla</taxon>
    </lineage>
</organism>
<dbReference type="EMBL" id="GBXM01090112">
    <property type="protein sequence ID" value="JAH18465.1"/>
    <property type="molecule type" value="Transcribed_RNA"/>
</dbReference>
<reference evidence="1" key="1">
    <citation type="submission" date="2014-11" db="EMBL/GenBank/DDBJ databases">
        <authorList>
            <person name="Amaro Gonzalez C."/>
        </authorList>
    </citation>
    <scope>NUCLEOTIDE SEQUENCE</scope>
</reference>